<organism evidence="1 2">
    <name type="scientific">Penicillium antarcticum</name>
    <dbReference type="NCBI Taxonomy" id="416450"/>
    <lineage>
        <taxon>Eukaryota</taxon>
        <taxon>Fungi</taxon>
        <taxon>Dikarya</taxon>
        <taxon>Ascomycota</taxon>
        <taxon>Pezizomycotina</taxon>
        <taxon>Eurotiomycetes</taxon>
        <taxon>Eurotiomycetidae</taxon>
        <taxon>Eurotiales</taxon>
        <taxon>Aspergillaceae</taxon>
        <taxon>Penicillium</taxon>
    </lineage>
</organism>
<reference evidence="2" key="1">
    <citation type="journal article" date="2017" name="Nat. Microbiol.">
        <title>Global analysis of biosynthetic gene clusters reveals vast potential of secondary metabolite production in Penicillium species.</title>
        <authorList>
            <person name="Nielsen J.C."/>
            <person name="Grijseels S."/>
            <person name="Prigent S."/>
            <person name="Ji B."/>
            <person name="Dainat J."/>
            <person name="Nielsen K.F."/>
            <person name="Frisvad J.C."/>
            <person name="Workman M."/>
            <person name="Nielsen J."/>
        </authorList>
    </citation>
    <scope>NUCLEOTIDE SEQUENCE [LARGE SCALE GENOMIC DNA]</scope>
    <source>
        <strain evidence="2">IBT 31811</strain>
    </source>
</reference>
<accession>A0A1V6PVC1</accession>
<comment type="caution">
    <text evidence="1">The sequence shown here is derived from an EMBL/GenBank/DDBJ whole genome shotgun (WGS) entry which is preliminary data.</text>
</comment>
<gene>
    <name evidence="1" type="ORF">PENANT_c031G10071</name>
</gene>
<name>A0A1V6PVC1_9EURO</name>
<dbReference type="Proteomes" id="UP000191672">
    <property type="component" value="Unassembled WGS sequence"/>
</dbReference>
<dbReference type="AlphaFoldDB" id="A0A1V6PVC1"/>
<sequence>MYSTYTALYMTSVFSHTAGQSLRPATSLADGRDSSSGNCFTRFFPSHLNHLIELGTTGCRISAIEPRIFHPSPAQSVLGP</sequence>
<protein>
    <submittedName>
        <fullName evidence="1">Uncharacterized protein</fullName>
    </submittedName>
</protein>
<evidence type="ECO:0000313" key="2">
    <source>
        <dbReference type="Proteomes" id="UP000191672"/>
    </source>
</evidence>
<evidence type="ECO:0000313" key="1">
    <source>
        <dbReference type="EMBL" id="OQD80911.1"/>
    </source>
</evidence>
<dbReference type="EMBL" id="MDYN01000031">
    <property type="protein sequence ID" value="OQD80911.1"/>
    <property type="molecule type" value="Genomic_DNA"/>
</dbReference>
<proteinExistence type="predicted"/>
<keyword evidence="2" id="KW-1185">Reference proteome</keyword>